<proteinExistence type="predicted"/>
<accession>A0AC35FUQ7</accession>
<sequence length="562" mass="63534">MSHELNLLVLGKTGTGKSTFINAVANYLTYRTFDEALAANKLTCLIPTYFILTNDKLEESVISCGTADKNENIEAGVSSTKAPRVYSFKSEDTVLNVIDVPGVCDNEGVEKDKQNFSAILDTVALFRELHGICILIKAAETVMTTEFSYAQSELLMHLHKNALDNVVFIFTNARGSGYNPGNSLMPLRRYLSELEKVKGIKVTLGVDNVFSVDNEGFRFQCAHHQHRQFRDINSTVFEESWTKSRDATFRLINRMKRVNPHNVIETISINEARAIIILLIQPLAVITGLIQNNAANYEDNFNEIVEQLQKNLAISDFDIKIEEIARPRTVCTATSCIGVEKLAGTNRYVTFYKKICHRACYLENVPLSHCPEPKLAFCTAMRGGENCHNCGCHHSKHMHIDFNQRTILKESQLNTRLQNFGNVISPQVAATELQATIQELHNEQRIVTETMVKYGGFLERLNMEIRKEEAVAQNSASNSVVNRLKIVQEKYREQRKNLEATIKTADGRCLIAPEEVLKLRDDLFKLPLHGGKIEELYNKSREKIVSNYSKKNFICVDANFMP</sequence>
<name>A0AC35FUQ7_9BILA</name>
<dbReference type="Proteomes" id="UP000887580">
    <property type="component" value="Unplaced"/>
</dbReference>
<reference evidence="2" key="1">
    <citation type="submission" date="2022-11" db="UniProtKB">
        <authorList>
            <consortium name="WormBaseParasite"/>
        </authorList>
    </citation>
    <scope>IDENTIFICATION</scope>
</reference>
<evidence type="ECO:0000313" key="2">
    <source>
        <dbReference type="WBParaSite" id="PS1159_v2.g21073.t1"/>
    </source>
</evidence>
<dbReference type="WBParaSite" id="PS1159_v2.g21073.t1">
    <property type="protein sequence ID" value="PS1159_v2.g21073.t1"/>
    <property type="gene ID" value="PS1159_v2.g21073"/>
</dbReference>
<organism evidence="1 2">
    <name type="scientific">Panagrolaimus sp. PS1159</name>
    <dbReference type="NCBI Taxonomy" id="55785"/>
    <lineage>
        <taxon>Eukaryota</taxon>
        <taxon>Metazoa</taxon>
        <taxon>Ecdysozoa</taxon>
        <taxon>Nematoda</taxon>
        <taxon>Chromadorea</taxon>
        <taxon>Rhabditida</taxon>
        <taxon>Tylenchina</taxon>
        <taxon>Panagrolaimomorpha</taxon>
        <taxon>Panagrolaimoidea</taxon>
        <taxon>Panagrolaimidae</taxon>
        <taxon>Panagrolaimus</taxon>
    </lineage>
</organism>
<protein>
    <submittedName>
        <fullName evidence="2">G domain-containing protein</fullName>
    </submittedName>
</protein>
<evidence type="ECO:0000313" key="1">
    <source>
        <dbReference type="Proteomes" id="UP000887580"/>
    </source>
</evidence>